<name>A0A6C0DV66_9ZZZZ</name>
<evidence type="ECO:0000256" key="1">
    <source>
        <dbReference type="SAM" id="Phobius"/>
    </source>
</evidence>
<proteinExistence type="predicted"/>
<reference evidence="2" key="1">
    <citation type="journal article" date="2020" name="Nature">
        <title>Giant virus diversity and host interactions through global metagenomics.</title>
        <authorList>
            <person name="Schulz F."/>
            <person name="Roux S."/>
            <person name="Paez-Espino D."/>
            <person name="Jungbluth S."/>
            <person name="Walsh D.A."/>
            <person name="Denef V.J."/>
            <person name="McMahon K.D."/>
            <person name="Konstantinidis K.T."/>
            <person name="Eloe-Fadrosh E.A."/>
            <person name="Kyrpides N.C."/>
            <person name="Woyke T."/>
        </authorList>
    </citation>
    <scope>NUCLEOTIDE SEQUENCE</scope>
    <source>
        <strain evidence="2">GVMAG-M-3300023174-68</strain>
    </source>
</reference>
<keyword evidence="1" id="KW-0472">Membrane</keyword>
<organism evidence="2">
    <name type="scientific">viral metagenome</name>
    <dbReference type="NCBI Taxonomy" id="1070528"/>
    <lineage>
        <taxon>unclassified sequences</taxon>
        <taxon>metagenomes</taxon>
        <taxon>organismal metagenomes</taxon>
    </lineage>
</organism>
<evidence type="ECO:0000313" key="2">
    <source>
        <dbReference type="EMBL" id="QHT20737.1"/>
    </source>
</evidence>
<dbReference type="AlphaFoldDB" id="A0A6C0DV66"/>
<feature type="transmembrane region" description="Helical" evidence="1">
    <location>
        <begin position="12"/>
        <end position="32"/>
    </location>
</feature>
<accession>A0A6C0DV66</accession>
<sequence length="167" mass="19576">MSDQKLIENYGYVPFPYFQYVILLFQVWMIYNHEKVNTFMDKYFDPKDENKQHIKKIILTIPFLSMVYYDVRYSSFSFKNLGIPPIYNDTIKQLLNILGSYALIHIFAQDSGFKTAITQSKIVQLHSLFIVASVGMAYSVTQNRSQSILALILFYHIKYVISDNIVE</sequence>
<protein>
    <submittedName>
        <fullName evidence="2">Uncharacterized protein</fullName>
    </submittedName>
</protein>
<keyword evidence="1" id="KW-1133">Transmembrane helix</keyword>
<keyword evidence="1" id="KW-0812">Transmembrane</keyword>
<dbReference type="EMBL" id="MN739682">
    <property type="protein sequence ID" value="QHT20737.1"/>
    <property type="molecule type" value="Genomic_DNA"/>
</dbReference>